<evidence type="ECO:0000313" key="2">
    <source>
        <dbReference type="EMBL" id="AII28380.1"/>
    </source>
</evidence>
<accession>A0A096XSV7</accession>
<evidence type="ECO:0000256" key="1">
    <source>
        <dbReference type="SAM" id="Phobius"/>
    </source>
</evidence>
<feature type="transmembrane region" description="Helical" evidence="1">
    <location>
        <begin position="28"/>
        <end position="54"/>
    </location>
</feature>
<keyword evidence="3" id="KW-1185">Reference proteome</keyword>
<proteinExistence type="predicted"/>
<protein>
    <submittedName>
        <fullName evidence="2">Uncharacterized protein</fullName>
    </submittedName>
</protein>
<organism evidence="2 3">
    <name type="scientific">Enterococcus phage ECP3</name>
    <dbReference type="NCBI Taxonomy" id="1498168"/>
    <lineage>
        <taxon>Viruses</taxon>
        <taxon>Duplodnaviria</taxon>
        <taxon>Heunggongvirae</taxon>
        <taxon>Uroviricota</taxon>
        <taxon>Caudoviricetes</taxon>
        <taxon>Herelleviridae</taxon>
        <taxon>Brockvirinae</taxon>
        <taxon>Kochikohdavirus</taxon>
        <taxon>Kochikohdavirus ECP3</taxon>
    </lineage>
</organism>
<evidence type="ECO:0000313" key="3">
    <source>
        <dbReference type="Proteomes" id="UP000030157"/>
    </source>
</evidence>
<sequence length="168" mass="18573">MLFFIVLAVFIGGLVLWGMYDSYGYLDWASWLFSIVVGSAVAAFFTLAVVGITFDVAPSHGVTKSHELHPIYENSKVVVEAKKEQFEINVDGGLVAIDAEGTTILSTKGEIKPKIVFTENYINNNWWTRFLGIAGKVKDTSSVLYLDSDTLVYNKPEKNSSAPDLKIK</sequence>
<reference evidence="2" key="1">
    <citation type="submission" date="2014-05" db="EMBL/GenBank/DDBJ databases">
        <title>Complete genome sequence of Enterococcus faecalis bacteriophage ECP3.</title>
        <authorList>
            <person name="Kang H.-Y."/>
            <person name="Kim S."/>
            <person name="Kim J."/>
        </authorList>
    </citation>
    <scope>NUCLEOTIDE SEQUENCE [LARGE SCALE GENOMIC DNA]</scope>
    <source>
        <strain evidence="2">ECP3</strain>
    </source>
</reference>
<dbReference type="EMBL" id="KJ801817">
    <property type="protein sequence ID" value="AII28380.1"/>
    <property type="molecule type" value="Genomic_DNA"/>
</dbReference>
<dbReference type="RefSeq" id="YP_009147021.1">
    <property type="nucleotide sequence ID" value="NC_027335.2"/>
</dbReference>
<keyword evidence="1" id="KW-0812">Transmembrane</keyword>
<name>A0A096XSV7_9CAUD</name>
<keyword evidence="1" id="KW-0472">Membrane</keyword>
<keyword evidence="1" id="KW-1133">Transmembrane helix</keyword>
<dbReference type="GeneID" id="24628069"/>
<dbReference type="Proteomes" id="UP000030157">
    <property type="component" value="Segment"/>
</dbReference>